<evidence type="ECO:0000313" key="6">
    <source>
        <dbReference type="Proteomes" id="UP000280834"/>
    </source>
</evidence>
<evidence type="ECO:0000256" key="3">
    <source>
        <dbReference type="PROSITE-ProRule" id="PRU00221"/>
    </source>
</evidence>
<keyword evidence="6" id="KW-1185">Reference proteome</keyword>
<dbReference type="GO" id="GO:0045717">
    <property type="term" value="P:negative regulation of fatty acid biosynthetic process"/>
    <property type="evidence" value="ECO:0007669"/>
    <property type="project" value="TreeGrafter"/>
</dbReference>
<evidence type="ECO:0000313" key="5">
    <source>
        <dbReference type="EMBL" id="VDO25915.1"/>
    </source>
</evidence>
<dbReference type="WBParaSite" id="BTMF_0000975601-mRNA-1">
    <property type="protein sequence ID" value="BTMF_0000975601-mRNA-1"/>
    <property type="gene ID" value="BTMF_0000975601"/>
</dbReference>
<gene>
    <name evidence="5" type="ORF">BTMF_LOCUS7807</name>
</gene>
<feature type="compositionally biased region" description="Acidic residues" evidence="4">
    <location>
        <begin position="508"/>
        <end position="519"/>
    </location>
</feature>
<protein>
    <submittedName>
        <fullName evidence="7">WD_REPEATS_REGION domain-containing protein</fullName>
    </submittedName>
</protein>
<evidence type="ECO:0000256" key="1">
    <source>
        <dbReference type="ARBA" id="ARBA00022574"/>
    </source>
</evidence>
<dbReference type="GO" id="GO:0005737">
    <property type="term" value="C:cytoplasm"/>
    <property type="evidence" value="ECO:0007669"/>
    <property type="project" value="TreeGrafter"/>
</dbReference>
<evidence type="ECO:0000256" key="4">
    <source>
        <dbReference type="SAM" id="MobiDB-lite"/>
    </source>
</evidence>
<organism evidence="7">
    <name type="scientific">Brugia timori</name>
    <dbReference type="NCBI Taxonomy" id="42155"/>
    <lineage>
        <taxon>Eukaryota</taxon>
        <taxon>Metazoa</taxon>
        <taxon>Ecdysozoa</taxon>
        <taxon>Nematoda</taxon>
        <taxon>Chromadorea</taxon>
        <taxon>Rhabditida</taxon>
        <taxon>Spirurina</taxon>
        <taxon>Spiruromorpha</taxon>
        <taxon>Filarioidea</taxon>
        <taxon>Onchocercidae</taxon>
        <taxon>Brugia</taxon>
    </lineage>
</organism>
<dbReference type="PANTHER" id="PTHR15574">
    <property type="entry name" value="WD REPEAT DOMAIN-CONTAINING FAMILY"/>
    <property type="match status" value="1"/>
</dbReference>
<dbReference type="Pfam" id="PF00400">
    <property type="entry name" value="WD40"/>
    <property type="match status" value="2"/>
</dbReference>
<keyword evidence="1 3" id="KW-0853">WD repeat</keyword>
<dbReference type="PROSITE" id="PS50082">
    <property type="entry name" value="WD_REPEATS_2"/>
    <property type="match status" value="1"/>
</dbReference>
<dbReference type="SMART" id="SM00320">
    <property type="entry name" value="WD40"/>
    <property type="match status" value="5"/>
</dbReference>
<dbReference type="SUPFAM" id="SSF50978">
    <property type="entry name" value="WD40 repeat-like"/>
    <property type="match status" value="1"/>
</dbReference>
<dbReference type="InterPro" id="IPR045151">
    <property type="entry name" value="DCAF8"/>
</dbReference>
<dbReference type="InterPro" id="IPR015943">
    <property type="entry name" value="WD40/YVTN_repeat-like_dom_sf"/>
</dbReference>
<dbReference type="PANTHER" id="PTHR15574:SF43">
    <property type="entry name" value="DDB1- AND CUL4-ASSOCIATED FACTOR 5"/>
    <property type="match status" value="1"/>
</dbReference>
<feature type="region of interest" description="Disordered" evidence="4">
    <location>
        <begin position="455"/>
        <end position="477"/>
    </location>
</feature>
<name>A0A0R3QPX1_9BILA</name>
<dbReference type="AlphaFoldDB" id="A0A0R3QPX1"/>
<feature type="repeat" description="WD" evidence="3">
    <location>
        <begin position="343"/>
        <end position="375"/>
    </location>
</feature>
<dbReference type="STRING" id="42155.A0A0R3QPX1"/>
<feature type="compositionally biased region" description="Acidic residues" evidence="4">
    <location>
        <begin position="459"/>
        <end position="474"/>
    </location>
</feature>
<dbReference type="GO" id="GO:0080008">
    <property type="term" value="C:Cul4-RING E3 ubiquitin ligase complex"/>
    <property type="evidence" value="ECO:0007669"/>
    <property type="project" value="TreeGrafter"/>
</dbReference>
<proteinExistence type="predicted"/>
<dbReference type="Gene3D" id="2.130.10.10">
    <property type="entry name" value="YVTN repeat-like/Quinoprotein amine dehydrogenase"/>
    <property type="match status" value="2"/>
</dbReference>
<dbReference type="InterPro" id="IPR001680">
    <property type="entry name" value="WD40_rpt"/>
</dbReference>
<feature type="region of interest" description="Disordered" evidence="4">
    <location>
        <begin position="506"/>
        <end position="534"/>
    </location>
</feature>
<evidence type="ECO:0000313" key="7">
    <source>
        <dbReference type="WBParaSite" id="BTMF_0000975601-mRNA-1"/>
    </source>
</evidence>
<evidence type="ECO:0000256" key="2">
    <source>
        <dbReference type="ARBA" id="ARBA00022737"/>
    </source>
</evidence>
<dbReference type="Proteomes" id="UP000280834">
    <property type="component" value="Unassembled WGS sequence"/>
</dbReference>
<reference evidence="7" key="1">
    <citation type="submission" date="2017-02" db="UniProtKB">
        <authorList>
            <consortium name="WormBaseParasite"/>
        </authorList>
    </citation>
    <scope>IDENTIFICATION</scope>
</reference>
<dbReference type="EMBL" id="UZAG01016100">
    <property type="protein sequence ID" value="VDO25915.1"/>
    <property type="molecule type" value="Genomic_DNA"/>
</dbReference>
<keyword evidence="2" id="KW-0677">Repeat</keyword>
<accession>A0A0R3QPX1</accession>
<sequence length="567" mass="63517">MVGIGKKQHVVSGFFRRKEFGQNVHNSWEFPFLDLPNRDIYQKDVKGHYGCVNAIEASTDENFLASVGSTPGNHDKSKQICGGVVGGDDRRVLMWKLNDVQVMEKPKPVAVMRQMHYSNIFSVGFSNKCDRLYSAGNDSFLYVHDIATTSVLHRFKADEPIYNVAVNPKDDSVIMSASEDGKVRLYDLRGGEESLAVESSGTMYCAQFNPRQVHIISVCNGRDGLSLHDIRKLDSPCFQFDQLTRARVNLNISSVMYGQWSEDGEAIFATRSRTSPILYDLNGGGSVEFNDQNYLNSCTVKSCSFISRDLVMTGSDDWNIYIWKVPEDRETVGQIVDKAYRVLEGHRSIVNHARYSSLNRLLFSSGVEKIIKLWSAWNLNGFYLEPKRRSVIPSTDYSDPGNGDSVDEDINMLAFFDLLTTSGVDEEGPEDGFHDLSENDASNDRMVLAGRSIQNAQDHDDDENESGQDDDNADGDAGLQHVEDRLILARFRRRAEGVVYVVSSPEMSEPELLPEEGSSENDSSQRVTNRRSKDGATCYSIKIKPVSATDCPNLDETLNDDYFLLPD</sequence>
<dbReference type="InterPro" id="IPR036322">
    <property type="entry name" value="WD40_repeat_dom_sf"/>
</dbReference>
<reference evidence="5 6" key="2">
    <citation type="submission" date="2018-11" db="EMBL/GenBank/DDBJ databases">
        <authorList>
            <consortium name="Pathogen Informatics"/>
        </authorList>
    </citation>
    <scope>NUCLEOTIDE SEQUENCE [LARGE SCALE GENOMIC DNA]</scope>
</reference>